<evidence type="ECO:0000256" key="10">
    <source>
        <dbReference type="SAM" id="MobiDB-lite"/>
    </source>
</evidence>
<evidence type="ECO:0000256" key="8">
    <source>
        <dbReference type="PROSITE-ProRule" id="PRU10133"/>
    </source>
</evidence>
<feature type="domain" description="UBC core" evidence="11">
    <location>
        <begin position="48"/>
        <end position="176"/>
    </location>
</feature>
<dbReference type="Proteomes" id="UP000887566">
    <property type="component" value="Unplaced"/>
</dbReference>
<dbReference type="WBParaSite" id="PSAMB.scaffold15022size1703.g36338.t1">
    <property type="protein sequence ID" value="PSAMB.scaffold15022size1703.g36338.t1"/>
    <property type="gene ID" value="PSAMB.scaffold15022size1703.g36338"/>
</dbReference>
<dbReference type="PANTHER" id="PTHR24067">
    <property type="entry name" value="UBIQUITIN-CONJUGATING ENZYME E2"/>
    <property type="match status" value="1"/>
</dbReference>
<dbReference type="AlphaFoldDB" id="A0A914V3K5"/>
<dbReference type="PROSITE" id="PS00183">
    <property type="entry name" value="UBC_1"/>
    <property type="match status" value="1"/>
</dbReference>
<reference evidence="13" key="1">
    <citation type="submission" date="2022-11" db="UniProtKB">
        <authorList>
            <consortium name="WormBaseParasite"/>
        </authorList>
    </citation>
    <scope>IDENTIFICATION</scope>
</reference>
<keyword evidence="5 9" id="KW-0067">ATP-binding</keyword>
<evidence type="ECO:0000256" key="3">
    <source>
        <dbReference type="ARBA" id="ARBA00022741"/>
    </source>
</evidence>
<comment type="similarity">
    <text evidence="9">Belongs to the ubiquitin-conjugating enzyme family.</text>
</comment>
<keyword evidence="4 9" id="KW-0833">Ubl conjugation pathway</keyword>
<dbReference type="Gene3D" id="3.10.110.10">
    <property type="entry name" value="Ubiquitin Conjugating Enzyme"/>
    <property type="match status" value="1"/>
</dbReference>
<evidence type="ECO:0000313" key="13">
    <source>
        <dbReference type="WBParaSite" id="PSAMB.scaffold15022size1703.g36338.t1"/>
    </source>
</evidence>
<feature type="region of interest" description="Disordered" evidence="10">
    <location>
        <begin position="1"/>
        <end position="40"/>
    </location>
</feature>
<feature type="compositionally biased region" description="Low complexity" evidence="10">
    <location>
        <begin position="13"/>
        <end position="40"/>
    </location>
</feature>
<evidence type="ECO:0000256" key="5">
    <source>
        <dbReference type="ARBA" id="ARBA00022840"/>
    </source>
</evidence>
<protein>
    <recommendedName>
        <fullName evidence="7">E2 NEDD8-conjugating enzyme</fullName>
        <ecNumber evidence="7">2.3.2.34</ecNumber>
    </recommendedName>
</protein>
<dbReference type="CDD" id="cd23794">
    <property type="entry name" value="UBCc_UBE2F_UBE2M"/>
    <property type="match status" value="1"/>
</dbReference>
<keyword evidence="12" id="KW-1185">Reference proteome</keyword>
<evidence type="ECO:0000256" key="9">
    <source>
        <dbReference type="RuleBase" id="RU362109"/>
    </source>
</evidence>
<comment type="pathway">
    <text evidence="1">Protein modification; protein neddylation.</text>
</comment>
<evidence type="ECO:0000256" key="6">
    <source>
        <dbReference type="ARBA" id="ARBA00043698"/>
    </source>
</evidence>
<keyword evidence="3 9" id="KW-0547">Nucleotide-binding</keyword>
<dbReference type="InterPro" id="IPR000608">
    <property type="entry name" value="UBC"/>
</dbReference>
<dbReference type="EC" id="2.3.2.34" evidence="7"/>
<evidence type="ECO:0000256" key="4">
    <source>
        <dbReference type="ARBA" id="ARBA00022786"/>
    </source>
</evidence>
<dbReference type="FunFam" id="3.10.110.10:FF:000033">
    <property type="entry name" value="NEDD8-conjugating enzyme UBE2F"/>
    <property type="match status" value="1"/>
</dbReference>
<sequence length="176" mass="19402">MLNLQRRIRGERSSGSATASATPATAPQSTDSRSSDDAAALSSGRVSIRDKLLVQEVQELGNSLEEVPSCHVHFPSTSALHQFELTVRPNEGLYEGGCFKFAVDVPLEYNNVPPKVKCLTRTWHPNISEEGSVCLSLLRQQSLDGYGWMPTRRLRDVVLGLNSLFSDLLDFDDPLN</sequence>
<evidence type="ECO:0000259" key="11">
    <source>
        <dbReference type="PROSITE" id="PS50127"/>
    </source>
</evidence>
<evidence type="ECO:0000256" key="2">
    <source>
        <dbReference type="ARBA" id="ARBA00022679"/>
    </source>
</evidence>
<dbReference type="SUPFAM" id="SSF54495">
    <property type="entry name" value="UBC-like"/>
    <property type="match status" value="1"/>
</dbReference>
<evidence type="ECO:0000256" key="1">
    <source>
        <dbReference type="ARBA" id="ARBA00005032"/>
    </source>
</evidence>
<dbReference type="InterPro" id="IPR023313">
    <property type="entry name" value="UBQ-conjugating_AS"/>
</dbReference>
<dbReference type="InterPro" id="IPR050113">
    <property type="entry name" value="Ub_conjugating_enzyme"/>
</dbReference>
<evidence type="ECO:0000256" key="7">
    <source>
        <dbReference type="ARBA" id="ARBA00044047"/>
    </source>
</evidence>
<name>A0A914V3K5_9BILA</name>
<feature type="active site" description="Glycyl thioester intermediate" evidence="8">
    <location>
        <position position="134"/>
    </location>
</feature>
<dbReference type="Pfam" id="PF00179">
    <property type="entry name" value="UQ_con"/>
    <property type="match status" value="1"/>
</dbReference>
<comment type="catalytic activity">
    <reaction evidence="6">
        <text>[E1 NEDD8-activating enzyme]-S-[NEDD8 protein]-yl-L-cysteine + [E2 NEDD8-conjugating enzyme]-L-cysteine = [E1 NEDD8-activating enzyme]-L-cysteine + [E2 NEDD8-conjugating enzyme]-S-[NEDD8-protein]-yl-L-cysteine.</text>
        <dbReference type="EC" id="2.3.2.34"/>
    </reaction>
</comment>
<dbReference type="SMART" id="SM00212">
    <property type="entry name" value="UBCc"/>
    <property type="match status" value="1"/>
</dbReference>
<organism evidence="12 13">
    <name type="scientific">Plectus sambesii</name>
    <dbReference type="NCBI Taxonomy" id="2011161"/>
    <lineage>
        <taxon>Eukaryota</taxon>
        <taxon>Metazoa</taxon>
        <taxon>Ecdysozoa</taxon>
        <taxon>Nematoda</taxon>
        <taxon>Chromadorea</taxon>
        <taxon>Plectida</taxon>
        <taxon>Plectina</taxon>
        <taxon>Plectoidea</taxon>
        <taxon>Plectidae</taxon>
        <taxon>Plectus</taxon>
    </lineage>
</organism>
<proteinExistence type="inferred from homology"/>
<dbReference type="GO" id="GO:0005524">
    <property type="term" value="F:ATP binding"/>
    <property type="evidence" value="ECO:0007669"/>
    <property type="project" value="UniProtKB-UniRule"/>
</dbReference>
<evidence type="ECO:0000313" key="12">
    <source>
        <dbReference type="Proteomes" id="UP000887566"/>
    </source>
</evidence>
<dbReference type="GO" id="GO:0045116">
    <property type="term" value="P:protein neddylation"/>
    <property type="evidence" value="ECO:0007669"/>
    <property type="project" value="UniProtKB-ARBA"/>
</dbReference>
<keyword evidence="2" id="KW-0808">Transferase</keyword>
<dbReference type="GO" id="GO:0061654">
    <property type="term" value="F:NEDD8 conjugating enzyme activity"/>
    <property type="evidence" value="ECO:0007669"/>
    <property type="project" value="UniProtKB-EC"/>
</dbReference>
<accession>A0A914V3K5</accession>
<dbReference type="InterPro" id="IPR016135">
    <property type="entry name" value="UBQ-conjugating_enzyme/RWD"/>
</dbReference>
<dbReference type="PROSITE" id="PS50127">
    <property type="entry name" value="UBC_2"/>
    <property type="match status" value="1"/>
</dbReference>